<sequence>MPLSGPAPAGAGALVSGLVLRAAGVGLLGGLVAFVFARIFAEPLIQQAIDYEGGRGEAEAALAAAAGEPVGAEGSELFSRAVQGNVGIGVGIILFGLAVGCFFGVAYCLAYGRVGRVSARQLSLLVAGGGFLVLFLVPFLKYPANPPAVGNDATIAQRAGLYGVMVVACLVFGAAALWLGQRLAPRFGTWNATLLAGLAFVVVIGLVMVLLPPLGSLSANAGEVGPALTETPQPLRDPSGAIVFPGFDPDLLYYFRLYSVMAQALLWGVIGVAFAPLAERLLARSGVDDRQGTPAV</sequence>
<dbReference type="RefSeq" id="WP_311555995.1">
    <property type="nucleotide sequence ID" value="NZ_JAVREJ010000005.1"/>
</dbReference>
<keyword evidence="1" id="KW-0472">Membrane</keyword>
<organism evidence="2 3">
    <name type="scientific">Pseudonocardia charpentierae</name>
    <dbReference type="NCBI Taxonomy" id="3075545"/>
    <lineage>
        <taxon>Bacteria</taxon>
        <taxon>Bacillati</taxon>
        <taxon>Actinomycetota</taxon>
        <taxon>Actinomycetes</taxon>
        <taxon>Pseudonocardiales</taxon>
        <taxon>Pseudonocardiaceae</taxon>
        <taxon>Pseudonocardia</taxon>
    </lineage>
</organism>
<dbReference type="Proteomes" id="UP001183202">
    <property type="component" value="Unassembled WGS sequence"/>
</dbReference>
<evidence type="ECO:0000313" key="2">
    <source>
        <dbReference type="EMBL" id="MDT0349967.1"/>
    </source>
</evidence>
<reference evidence="3" key="1">
    <citation type="submission" date="2023-07" db="EMBL/GenBank/DDBJ databases">
        <title>30 novel species of actinomycetes from the DSMZ collection.</title>
        <authorList>
            <person name="Nouioui I."/>
        </authorList>
    </citation>
    <scope>NUCLEOTIDE SEQUENCE [LARGE SCALE GENOMIC DNA]</scope>
    <source>
        <strain evidence="3">DSM 45834</strain>
    </source>
</reference>
<accession>A0ABU2N7P9</accession>
<feature type="transmembrane region" description="Helical" evidence="1">
    <location>
        <begin position="122"/>
        <end position="140"/>
    </location>
</feature>
<feature type="transmembrane region" description="Helical" evidence="1">
    <location>
        <begin position="86"/>
        <end position="110"/>
    </location>
</feature>
<keyword evidence="3" id="KW-1185">Reference proteome</keyword>
<name>A0ABU2N7P9_9PSEU</name>
<feature type="transmembrane region" description="Helical" evidence="1">
    <location>
        <begin position="253"/>
        <end position="275"/>
    </location>
</feature>
<comment type="caution">
    <text evidence="2">The sequence shown here is derived from an EMBL/GenBank/DDBJ whole genome shotgun (WGS) entry which is preliminary data.</text>
</comment>
<feature type="transmembrane region" description="Helical" evidence="1">
    <location>
        <begin position="12"/>
        <end position="37"/>
    </location>
</feature>
<dbReference type="Pfam" id="PF09490">
    <property type="entry name" value="CbtA"/>
    <property type="match status" value="1"/>
</dbReference>
<feature type="transmembrane region" description="Helical" evidence="1">
    <location>
        <begin position="160"/>
        <end position="180"/>
    </location>
</feature>
<feature type="transmembrane region" description="Helical" evidence="1">
    <location>
        <begin position="192"/>
        <end position="211"/>
    </location>
</feature>
<dbReference type="EMBL" id="JAVREJ010000005">
    <property type="protein sequence ID" value="MDT0349967.1"/>
    <property type="molecule type" value="Genomic_DNA"/>
</dbReference>
<proteinExistence type="predicted"/>
<evidence type="ECO:0000313" key="3">
    <source>
        <dbReference type="Proteomes" id="UP001183202"/>
    </source>
</evidence>
<protein>
    <submittedName>
        <fullName evidence="2">CbtA family protein</fullName>
    </submittedName>
</protein>
<keyword evidence="1" id="KW-0812">Transmembrane</keyword>
<keyword evidence="1" id="KW-1133">Transmembrane helix</keyword>
<evidence type="ECO:0000256" key="1">
    <source>
        <dbReference type="SAM" id="Phobius"/>
    </source>
</evidence>
<dbReference type="InterPro" id="IPR012666">
    <property type="entry name" value="CbtA_put"/>
</dbReference>
<gene>
    <name evidence="2" type="ORF">RM445_10575</name>
</gene>